<keyword evidence="2" id="KW-0812">Transmembrane</keyword>
<gene>
    <name evidence="3" type="ORF">ENS82_05910</name>
</gene>
<dbReference type="InterPro" id="IPR021454">
    <property type="entry name" value="DUF3105"/>
</dbReference>
<dbReference type="Pfam" id="PF11303">
    <property type="entry name" value="DUF3105"/>
    <property type="match status" value="1"/>
</dbReference>
<keyword evidence="2" id="KW-1133">Transmembrane helix</keyword>
<evidence type="ECO:0000256" key="1">
    <source>
        <dbReference type="SAM" id="MobiDB-lite"/>
    </source>
</evidence>
<protein>
    <submittedName>
        <fullName evidence="3">DUF3105 domain-containing protein</fullName>
    </submittedName>
</protein>
<keyword evidence="2" id="KW-0472">Membrane</keyword>
<feature type="compositionally biased region" description="Basic residues" evidence="1">
    <location>
        <begin position="1"/>
        <end position="19"/>
    </location>
</feature>
<organism evidence="3">
    <name type="scientific">Meiothermus ruber</name>
    <dbReference type="NCBI Taxonomy" id="277"/>
    <lineage>
        <taxon>Bacteria</taxon>
        <taxon>Thermotogati</taxon>
        <taxon>Deinococcota</taxon>
        <taxon>Deinococci</taxon>
        <taxon>Thermales</taxon>
        <taxon>Thermaceae</taxon>
        <taxon>Meiothermus</taxon>
    </lineage>
</organism>
<comment type="caution">
    <text evidence="3">The sequence shown here is derived from an EMBL/GenBank/DDBJ whole genome shotgun (WGS) entry which is preliminary data.</text>
</comment>
<evidence type="ECO:0000256" key="2">
    <source>
        <dbReference type="SAM" id="Phobius"/>
    </source>
</evidence>
<name>A0A7C3HZF5_MEIRU</name>
<accession>A0A7C3HZF5</accession>
<feature type="region of interest" description="Disordered" evidence="1">
    <location>
        <begin position="1"/>
        <end position="28"/>
    </location>
</feature>
<reference evidence="3" key="1">
    <citation type="journal article" date="2020" name="mSystems">
        <title>Genome- and Community-Level Interaction Insights into Carbon Utilization and Element Cycling Functions of Hydrothermarchaeota in Hydrothermal Sediment.</title>
        <authorList>
            <person name="Zhou Z."/>
            <person name="Liu Y."/>
            <person name="Xu W."/>
            <person name="Pan J."/>
            <person name="Luo Z.H."/>
            <person name="Li M."/>
        </authorList>
    </citation>
    <scope>NUCLEOTIDE SEQUENCE [LARGE SCALE GENOMIC DNA]</scope>
    <source>
        <strain evidence="3">SpSt-524</strain>
    </source>
</reference>
<sequence length="209" mass="22740">MATQPKKKATQPKKKKKGAAKYSSQPKPSPMPWVLGGVAALAVLVGGFFWWQGQQAAGSFEALIAQGKAGLPARVITNPDAGRGHGNIGVSIVYATDPPTSGVHWPNWTEPGFYTRPEPKEKLVHALEHGNIVIYYDQPPAEALSQIRAWQRRFTGAWDGLVVVPKPGLGQTIELTAWNKLLRLETWDAALAAAFIDAYRGRGPENPVR</sequence>
<evidence type="ECO:0000313" key="3">
    <source>
        <dbReference type="EMBL" id="HFG20245.1"/>
    </source>
</evidence>
<dbReference type="AlphaFoldDB" id="A0A7C3HZF5"/>
<feature type="transmembrane region" description="Helical" evidence="2">
    <location>
        <begin position="31"/>
        <end position="51"/>
    </location>
</feature>
<dbReference type="EMBL" id="DSWI01000012">
    <property type="protein sequence ID" value="HFG20245.1"/>
    <property type="molecule type" value="Genomic_DNA"/>
</dbReference>
<proteinExistence type="predicted"/>